<reference evidence="1 2" key="1">
    <citation type="submission" date="2023-08" db="EMBL/GenBank/DDBJ databases">
        <title>Nocardioides seae sp. nov., a bacterium isolated from a soil.</title>
        <authorList>
            <person name="Wang X."/>
        </authorList>
    </citation>
    <scope>NUCLEOTIDE SEQUENCE [LARGE SCALE GENOMIC DNA]</scope>
    <source>
        <strain evidence="1 2">YZH12</strain>
    </source>
</reference>
<protein>
    <submittedName>
        <fullName evidence="1">Extracellular solute-binding protein</fullName>
    </submittedName>
</protein>
<dbReference type="InterPro" id="IPR006059">
    <property type="entry name" value="SBP"/>
</dbReference>
<comment type="caution">
    <text evidence="1">The sequence shown here is derived from an EMBL/GenBank/DDBJ whole genome shotgun (WGS) entry which is preliminary data.</text>
</comment>
<gene>
    <name evidence="1" type="ORF">RDV89_12730</name>
</gene>
<dbReference type="EMBL" id="JAVYII010000005">
    <property type="protein sequence ID" value="MDT9593939.1"/>
    <property type="molecule type" value="Genomic_DNA"/>
</dbReference>
<evidence type="ECO:0000313" key="2">
    <source>
        <dbReference type="Proteomes" id="UP001268542"/>
    </source>
</evidence>
<dbReference type="PANTHER" id="PTHR43649:SF12">
    <property type="entry name" value="DIACETYLCHITOBIOSE BINDING PROTEIN DASA"/>
    <property type="match status" value="1"/>
</dbReference>
<proteinExistence type="predicted"/>
<dbReference type="PANTHER" id="PTHR43649">
    <property type="entry name" value="ARABINOSE-BINDING PROTEIN-RELATED"/>
    <property type="match status" value="1"/>
</dbReference>
<organism evidence="1 2">
    <name type="scientific">Nocardioides imazamoxiresistens</name>
    <dbReference type="NCBI Taxonomy" id="3231893"/>
    <lineage>
        <taxon>Bacteria</taxon>
        <taxon>Bacillati</taxon>
        <taxon>Actinomycetota</taxon>
        <taxon>Actinomycetes</taxon>
        <taxon>Propionibacteriales</taxon>
        <taxon>Nocardioidaceae</taxon>
        <taxon>Nocardioides</taxon>
    </lineage>
</organism>
<dbReference type="InterPro" id="IPR050490">
    <property type="entry name" value="Bact_solute-bd_prot1"/>
</dbReference>
<dbReference type="RefSeq" id="WP_315733425.1">
    <property type="nucleotide sequence ID" value="NZ_JAVYII010000005.1"/>
</dbReference>
<name>A0ABU3PXQ0_9ACTN</name>
<keyword evidence="2" id="KW-1185">Reference proteome</keyword>
<sequence>MHAGQAGRTRRRLVALALTVPLLAACTSEGEPEPGPPTEAAPARLTLGTYGLPEAEVTALQTEVERLNEDTTTRSVELTTSDTTLREAVTAGEALPDLFFASNEDLAWLEAGDVIEPVDRAMVERNVDFGDDFSYDGVQAFTVNGRLTCMPFGMDPQVVVYNPDLVDFEAMDAEGLPTPSNGRWDLDRLRAAAEFASDPEAGTKGLYVAPTLDQIAPFVLSGGGSVFAEGEPPTSTALSDEAAVDALTRTLEVLRDPLITLTPDELAQADALEWFTSGRLGMMLAPRSLVPELRGVEGLDFDVIFPPTLDDRATVGTATGICMSAASEHQEAAADTIVGLSSPEVVSAVAEAGYSVPALLEVAASDAFLQPDQLPEDAGVWPNNLRWTYFLPAVQDRAALDEAVAPYLDALLNDAIVNSESIAATTANLDEAARLALGGEAEED</sequence>
<dbReference type="Pfam" id="PF13416">
    <property type="entry name" value="SBP_bac_8"/>
    <property type="match status" value="1"/>
</dbReference>
<accession>A0ABU3PXQ0</accession>
<evidence type="ECO:0000313" key="1">
    <source>
        <dbReference type="EMBL" id="MDT9593939.1"/>
    </source>
</evidence>
<dbReference type="Gene3D" id="3.40.190.10">
    <property type="entry name" value="Periplasmic binding protein-like II"/>
    <property type="match status" value="1"/>
</dbReference>
<dbReference type="Proteomes" id="UP001268542">
    <property type="component" value="Unassembled WGS sequence"/>
</dbReference>
<dbReference type="SUPFAM" id="SSF53850">
    <property type="entry name" value="Periplasmic binding protein-like II"/>
    <property type="match status" value="1"/>
</dbReference>